<dbReference type="Proteomes" id="UP000765509">
    <property type="component" value="Unassembled WGS sequence"/>
</dbReference>
<dbReference type="EMBL" id="AVOT02060457">
    <property type="protein sequence ID" value="MBW0553931.1"/>
    <property type="molecule type" value="Genomic_DNA"/>
</dbReference>
<evidence type="ECO:0000313" key="1">
    <source>
        <dbReference type="EMBL" id="MBW0553931.1"/>
    </source>
</evidence>
<name>A0A9Q3J1P7_9BASI</name>
<evidence type="ECO:0000313" key="2">
    <source>
        <dbReference type="Proteomes" id="UP000765509"/>
    </source>
</evidence>
<dbReference type="AlphaFoldDB" id="A0A9Q3J1P7"/>
<protein>
    <recommendedName>
        <fullName evidence="3">CCHC-type domain-containing protein</fullName>
    </recommendedName>
</protein>
<evidence type="ECO:0008006" key="3">
    <source>
        <dbReference type="Google" id="ProtNLM"/>
    </source>
</evidence>
<organism evidence="1 2">
    <name type="scientific">Austropuccinia psidii MF-1</name>
    <dbReference type="NCBI Taxonomy" id="1389203"/>
    <lineage>
        <taxon>Eukaryota</taxon>
        <taxon>Fungi</taxon>
        <taxon>Dikarya</taxon>
        <taxon>Basidiomycota</taxon>
        <taxon>Pucciniomycotina</taxon>
        <taxon>Pucciniomycetes</taxon>
        <taxon>Pucciniales</taxon>
        <taxon>Sphaerophragmiaceae</taxon>
        <taxon>Austropuccinia</taxon>
    </lineage>
</organism>
<gene>
    <name evidence="1" type="ORF">O181_093646</name>
</gene>
<reference evidence="1" key="1">
    <citation type="submission" date="2021-03" db="EMBL/GenBank/DDBJ databases">
        <title>Draft genome sequence of rust myrtle Austropuccinia psidii MF-1, a brazilian biotype.</title>
        <authorList>
            <person name="Quecine M.C."/>
            <person name="Pachon D.M.R."/>
            <person name="Bonatelli M.L."/>
            <person name="Correr F.H."/>
            <person name="Franceschini L.M."/>
            <person name="Leite T.F."/>
            <person name="Margarido G.R.A."/>
            <person name="Almeida C.A."/>
            <person name="Ferrarezi J.A."/>
            <person name="Labate C.A."/>
        </authorList>
    </citation>
    <scope>NUCLEOTIDE SEQUENCE</scope>
    <source>
        <strain evidence="1">MF-1</strain>
    </source>
</reference>
<proteinExistence type="predicted"/>
<comment type="caution">
    <text evidence="1">The sequence shown here is derived from an EMBL/GenBank/DDBJ whole genome shotgun (WGS) entry which is preliminary data.</text>
</comment>
<accession>A0A9Q3J1P7</accession>
<keyword evidence="2" id="KW-1185">Reference proteome</keyword>
<sequence length="265" mass="30353">MVPKISREDKRPEISVLKCHKCGSISHLAKTCTKKTKIIEEVQCAEEKEEYDQDSAISEDTPVEDYPIENITSFFEFSEVHTHLTQYSKDFSNLINIQDARMYKTKPEKGKGYTSGESIITSILMNDVEAKLNLDTGEFFTCIHKDYLQVIFPEFKNHLLPIEGVQCSSSNNNMYPLGILDTNLLLPHPAGSVRMKTEIVVIENCTSQNIIFVNYYSNIYGSDINNHKYRYFTNGENKRQKFSFPKVSKQILVVSANKDTYTEVT</sequence>
<dbReference type="OrthoDB" id="2517660at2759"/>